<evidence type="ECO:0000313" key="4">
    <source>
        <dbReference type="EMBL" id="KAI1902487.1"/>
    </source>
</evidence>
<dbReference type="PANTHER" id="PTHR31214">
    <property type="entry name" value="PROTEIN FAM221A-RELATED"/>
    <property type="match status" value="1"/>
</dbReference>
<comment type="similarity">
    <text evidence="1">Belongs to the FAM221 family.</text>
</comment>
<dbReference type="EMBL" id="JAERUA010000003">
    <property type="protein sequence ID" value="KAI1902487.1"/>
    <property type="molecule type" value="Genomic_DNA"/>
</dbReference>
<dbReference type="Proteomes" id="UP000829720">
    <property type="component" value="Unassembled WGS sequence"/>
</dbReference>
<feature type="region of interest" description="Disordered" evidence="3">
    <location>
        <begin position="272"/>
        <end position="293"/>
    </location>
</feature>
<keyword evidence="5" id="KW-1185">Reference proteome</keyword>
<evidence type="ECO:0000256" key="3">
    <source>
        <dbReference type="SAM" id="MobiDB-lite"/>
    </source>
</evidence>
<dbReference type="InterPro" id="IPR026755">
    <property type="entry name" value="Fam221a/b"/>
</dbReference>
<protein>
    <recommendedName>
        <fullName evidence="2">Protein FAM221A</fullName>
    </recommendedName>
</protein>
<organism evidence="4 5">
    <name type="scientific">Albula goreensis</name>
    <dbReference type="NCBI Taxonomy" id="1534307"/>
    <lineage>
        <taxon>Eukaryota</taxon>
        <taxon>Metazoa</taxon>
        <taxon>Chordata</taxon>
        <taxon>Craniata</taxon>
        <taxon>Vertebrata</taxon>
        <taxon>Euteleostomi</taxon>
        <taxon>Actinopterygii</taxon>
        <taxon>Neopterygii</taxon>
        <taxon>Teleostei</taxon>
        <taxon>Albuliformes</taxon>
        <taxon>Albulidae</taxon>
        <taxon>Albula</taxon>
    </lineage>
</organism>
<evidence type="ECO:0000256" key="1">
    <source>
        <dbReference type="ARBA" id="ARBA00011026"/>
    </source>
</evidence>
<proteinExistence type="inferred from homology"/>
<gene>
    <name evidence="4" type="ORF">AGOR_G00045270</name>
</gene>
<accession>A0A8T3E4D2</accession>
<reference evidence="4" key="1">
    <citation type="submission" date="2021-01" db="EMBL/GenBank/DDBJ databases">
        <authorList>
            <person name="Zahm M."/>
            <person name="Roques C."/>
            <person name="Cabau C."/>
            <person name="Klopp C."/>
            <person name="Donnadieu C."/>
            <person name="Jouanno E."/>
            <person name="Lampietro C."/>
            <person name="Louis A."/>
            <person name="Herpin A."/>
            <person name="Echchiki A."/>
            <person name="Berthelot C."/>
            <person name="Parey E."/>
            <person name="Roest-Crollius H."/>
            <person name="Braasch I."/>
            <person name="Postlethwait J."/>
            <person name="Bobe J."/>
            <person name="Montfort J."/>
            <person name="Bouchez O."/>
            <person name="Begum T."/>
            <person name="Mejri S."/>
            <person name="Adams A."/>
            <person name="Chen W.-J."/>
            <person name="Guiguen Y."/>
        </authorList>
    </citation>
    <scope>NUCLEOTIDE SEQUENCE</scope>
    <source>
        <tissue evidence="4">Blood</tissue>
    </source>
</reference>
<evidence type="ECO:0000313" key="5">
    <source>
        <dbReference type="Proteomes" id="UP000829720"/>
    </source>
</evidence>
<evidence type="ECO:0000256" key="2">
    <source>
        <dbReference type="ARBA" id="ARBA00039630"/>
    </source>
</evidence>
<dbReference type="Pfam" id="PF14753">
    <property type="entry name" value="FAM221"/>
    <property type="match status" value="1"/>
</dbReference>
<sequence length="293" mass="32849">MMERLRIDRDAAAAVDEYLEYRRIVGDDDGGRTFTPEEYEEYKRKVLPVRMRNRLYVSCGVPGGMDCKLIGPETPCFCSHRYKQHKTEFEEIPSERPISLPCKVRGCRCASYLYVQLSGSQPVRCRCKHPAQDHSEAPGHLCRKCSTCTGFHSPYTCGCGQPSHAHRTLVETREERQARGRPVGQDVPYAAMGGLTGFSSLADGYLRLDPSGVGALLPAVEGLGGSEAGFQEARAQASDRGSSEECGTDLRMREDRDMAYFERRYQERLKMEKAAKRMSAPKAKVASDRPHRK</sequence>
<dbReference type="OrthoDB" id="310364at2759"/>
<dbReference type="PANTHER" id="PTHR31214:SF2">
    <property type="entry name" value="PROTEIN FAM221A"/>
    <property type="match status" value="1"/>
</dbReference>
<name>A0A8T3E4D2_9TELE</name>
<comment type="caution">
    <text evidence="4">The sequence shown here is derived from an EMBL/GenBank/DDBJ whole genome shotgun (WGS) entry which is preliminary data.</text>
</comment>
<dbReference type="AlphaFoldDB" id="A0A8T3E4D2"/>